<reference evidence="1 2" key="1">
    <citation type="journal article" date="2021" name="Nat. Plants">
        <title>The Taxus genome provides insights into paclitaxel biosynthesis.</title>
        <authorList>
            <person name="Xiong X."/>
            <person name="Gou J."/>
            <person name="Liao Q."/>
            <person name="Li Y."/>
            <person name="Zhou Q."/>
            <person name="Bi G."/>
            <person name="Li C."/>
            <person name="Du R."/>
            <person name="Wang X."/>
            <person name="Sun T."/>
            <person name="Guo L."/>
            <person name="Liang H."/>
            <person name="Lu P."/>
            <person name="Wu Y."/>
            <person name="Zhang Z."/>
            <person name="Ro D.K."/>
            <person name="Shang Y."/>
            <person name="Huang S."/>
            <person name="Yan J."/>
        </authorList>
    </citation>
    <scope>NUCLEOTIDE SEQUENCE [LARGE SCALE GENOMIC DNA]</scope>
    <source>
        <strain evidence="1">Ta-2019</strain>
    </source>
</reference>
<keyword evidence="2" id="KW-1185">Reference proteome</keyword>
<dbReference type="AlphaFoldDB" id="A0AA38C2Y6"/>
<proteinExistence type="predicted"/>
<sequence>MMRGEQAHLEAMKIVQQRGVAVNDDACDDEVLKGAPEDQEVEANPVDAHDDRFLCARTKFDSKVKM</sequence>
<accession>A0AA38C2Y6</accession>
<organism evidence="1 2">
    <name type="scientific">Taxus chinensis</name>
    <name type="common">Chinese yew</name>
    <name type="synonym">Taxus wallichiana var. chinensis</name>
    <dbReference type="NCBI Taxonomy" id="29808"/>
    <lineage>
        <taxon>Eukaryota</taxon>
        <taxon>Viridiplantae</taxon>
        <taxon>Streptophyta</taxon>
        <taxon>Embryophyta</taxon>
        <taxon>Tracheophyta</taxon>
        <taxon>Spermatophyta</taxon>
        <taxon>Pinopsida</taxon>
        <taxon>Pinidae</taxon>
        <taxon>Conifers II</taxon>
        <taxon>Cupressales</taxon>
        <taxon>Taxaceae</taxon>
        <taxon>Taxus</taxon>
    </lineage>
</organism>
<gene>
    <name evidence="1" type="ORF">KI387_032964</name>
</gene>
<name>A0AA38C2Y6_TAXCH</name>
<evidence type="ECO:0000313" key="2">
    <source>
        <dbReference type="Proteomes" id="UP000824469"/>
    </source>
</evidence>
<dbReference type="EMBL" id="JAHRHJ020003813">
    <property type="protein sequence ID" value="KAH9288847.1"/>
    <property type="molecule type" value="Genomic_DNA"/>
</dbReference>
<protein>
    <submittedName>
        <fullName evidence="1">Uncharacterized protein</fullName>
    </submittedName>
</protein>
<feature type="non-terminal residue" evidence="1">
    <location>
        <position position="66"/>
    </location>
</feature>
<comment type="caution">
    <text evidence="1">The sequence shown here is derived from an EMBL/GenBank/DDBJ whole genome shotgun (WGS) entry which is preliminary data.</text>
</comment>
<dbReference type="Proteomes" id="UP000824469">
    <property type="component" value="Unassembled WGS sequence"/>
</dbReference>
<evidence type="ECO:0000313" key="1">
    <source>
        <dbReference type="EMBL" id="KAH9288847.1"/>
    </source>
</evidence>